<organism evidence="1">
    <name type="scientific">uncultured Caudovirales phage</name>
    <dbReference type="NCBI Taxonomy" id="2100421"/>
    <lineage>
        <taxon>Viruses</taxon>
        <taxon>Duplodnaviria</taxon>
        <taxon>Heunggongvirae</taxon>
        <taxon>Uroviricota</taxon>
        <taxon>Caudoviricetes</taxon>
        <taxon>Peduoviridae</taxon>
        <taxon>Maltschvirus</taxon>
        <taxon>Maltschvirus maltsch</taxon>
    </lineage>
</organism>
<gene>
    <name evidence="1" type="ORF">UFOVP1290_124</name>
</gene>
<name>A0A6J5RX74_9CAUD</name>
<reference evidence="1" key="1">
    <citation type="submission" date="2020-05" db="EMBL/GenBank/DDBJ databases">
        <authorList>
            <person name="Chiriac C."/>
            <person name="Salcher M."/>
            <person name="Ghai R."/>
            <person name="Kavagutti S V."/>
        </authorList>
    </citation>
    <scope>NUCLEOTIDE SEQUENCE</scope>
</reference>
<protein>
    <submittedName>
        <fullName evidence="1">Uncharacterized protein</fullName>
    </submittedName>
</protein>
<evidence type="ECO:0000313" key="1">
    <source>
        <dbReference type="EMBL" id="CAB4196604.1"/>
    </source>
</evidence>
<accession>A0A6J5RX74</accession>
<sequence length="107" mass="12858">MKCPLCLQQLLPPDKEFDYYGKIEICPKTIVLPNGNHVHHYENNSNLNKIVIYFDNYRVTLQYGETYISVWNEKRNHYSKILKMNIYIKLKEEIKFIEYIKTLVVLS</sequence>
<proteinExistence type="predicted"/>
<dbReference type="EMBL" id="LR797252">
    <property type="protein sequence ID" value="CAB4196604.1"/>
    <property type="molecule type" value="Genomic_DNA"/>
</dbReference>